<sequence length="173" mass="19196">MAPFKKSGITGDKELIANLRELAKGPTKAEVDQAATQSLKPMLDKTIQRLKENRNFFGKYPGFPQPKSPRKGGHVDEGIVVKKSSGSSKTKFIYKLGATKRARYLLHLVEFGTAPHHQPNFRGGFDHPGARAHPSLLPSFDEEANKVPTTFGRSIWNTMTDKIARMKKGPRGK</sequence>
<comment type="caution">
    <text evidence="2">The sequence shown here is derived from an EMBL/GenBank/DDBJ whole genome shotgun (WGS) entry which is preliminary data.</text>
</comment>
<accession>A0A6L9U8W3</accession>
<dbReference type="RefSeq" id="WP_163987444.1">
    <property type="nucleotide sequence ID" value="NZ_WUEY01000006.1"/>
</dbReference>
<protein>
    <recommendedName>
        <fullName evidence="4">HK97 gp10 family phage protein</fullName>
    </recommendedName>
</protein>
<reference evidence="2 3" key="1">
    <citation type="submission" date="2019-12" db="EMBL/GenBank/DDBJ databases">
        <title>Rhizobium genotypes associated with high levels of biological nitrogen fixation by grain legumes in a temperate-maritime cropping system.</title>
        <authorList>
            <person name="Maluk M."/>
            <person name="Francesc Ferrando Molina F."/>
            <person name="Lopez Del Egido L."/>
            <person name="Lafos M."/>
            <person name="Langarica-Fuentes A."/>
            <person name="Gebre Yohannes G."/>
            <person name="Young M.W."/>
            <person name="Martin P."/>
            <person name="Gantlett R."/>
            <person name="Kenicer G."/>
            <person name="Hawes C."/>
            <person name="Begg G.S."/>
            <person name="Quilliam R.S."/>
            <person name="Squire G.R."/>
            <person name="Poole P.S."/>
            <person name="Young P.W."/>
            <person name="Iannetta P.M."/>
            <person name="James E.K."/>
        </authorList>
    </citation>
    <scope>NUCLEOTIDE SEQUENCE [LARGE SCALE GENOMIC DNA]</scope>
    <source>
        <strain evidence="2 3">JHI1118</strain>
    </source>
</reference>
<dbReference type="Proteomes" id="UP000483035">
    <property type="component" value="Unassembled WGS sequence"/>
</dbReference>
<evidence type="ECO:0000313" key="2">
    <source>
        <dbReference type="EMBL" id="NEI70958.1"/>
    </source>
</evidence>
<gene>
    <name evidence="2" type="ORF">GR212_15345</name>
</gene>
<proteinExistence type="predicted"/>
<evidence type="ECO:0000313" key="3">
    <source>
        <dbReference type="Proteomes" id="UP000483035"/>
    </source>
</evidence>
<dbReference type="AlphaFoldDB" id="A0A6L9U8W3"/>
<evidence type="ECO:0000256" key="1">
    <source>
        <dbReference type="SAM" id="MobiDB-lite"/>
    </source>
</evidence>
<dbReference type="EMBL" id="WUEY01000006">
    <property type="protein sequence ID" value="NEI70958.1"/>
    <property type="molecule type" value="Genomic_DNA"/>
</dbReference>
<evidence type="ECO:0008006" key="4">
    <source>
        <dbReference type="Google" id="ProtNLM"/>
    </source>
</evidence>
<feature type="region of interest" description="Disordered" evidence="1">
    <location>
        <begin position="59"/>
        <end position="81"/>
    </location>
</feature>
<name>A0A6L9U8W3_9HYPH</name>
<organism evidence="2 3">
    <name type="scientific">Rhizobium lusitanum</name>
    <dbReference type="NCBI Taxonomy" id="293958"/>
    <lineage>
        <taxon>Bacteria</taxon>
        <taxon>Pseudomonadati</taxon>
        <taxon>Pseudomonadota</taxon>
        <taxon>Alphaproteobacteria</taxon>
        <taxon>Hyphomicrobiales</taxon>
        <taxon>Rhizobiaceae</taxon>
        <taxon>Rhizobium/Agrobacterium group</taxon>
        <taxon>Rhizobium</taxon>
    </lineage>
</organism>